<evidence type="ECO:0000313" key="2">
    <source>
        <dbReference type="Proteomes" id="UP000283090"/>
    </source>
</evidence>
<sequence length="188" mass="20618">MRLTLPGASGVDTPNTGGLAGCRRDLAIFGFSKWCVLTTFFKLVGFLGVWEIGLPVPEKMELRLVLLLPLLDESDDEPAGDEERDEERPIPSWERRLTLGGATSPAEISRLLSGLLMAGVFSIPLPRNCLALNGSVVMVIFDPVLWGDWDGGVQLRLLVEETSNAPLVDIGELLVRVRVPCRLVEIRL</sequence>
<organism evidence="1 2">
    <name type="scientific">Arthrobotrys flagrans</name>
    <name type="common">Nematode-trapping fungus</name>
    <name type="synonym">Trichothecium flagrans</name>
    <dbReference type="NCBI Taxonomy" id="97331"/>
    <lineage>
        <taxon>Eukaryota</taxon>
        <taxon>Fungi</taxon>
        <taxon>Dikarya</taxon>
        <taxon>Ascomycota</taxon>
        <taxon>Pezizomycotina</taxon>
        <taxon>Orbiliomycetes</taxon>
        <taxon>Orbiliales</taxon>
        <taxon>Orbiliaceae</taxon>
        <taxon>Arthrobotrys</taxon>
    </lineage>
</organism>
<protein>
    <submittedName>
        <fullName evidence="1">Uncharacterized protein</fullName>
    </submittedName>
</protein>
<evidence type="ECO:0000313" key="1">
    <source>
        <dbReference type="EMBL" id="RVD82510.1"/>
    </source>
</evidence>
<dbReference type="AlphaFoldDB" id="A0A436ZUB0"/>
<proteinExistence type="predicted"/>
<accession>A0A436ZUB0</accession>
<dbReference type="GeneID" id="93589245"/>
<keyword evidence="2" id="KW-1185">Reference proteome</keyword>
<reference evidence="1 2" key="1">
    <citation type="submission" date="2019-01" db="EMBL/GenBank/DDBJ databases">
        <title>Intercellular communication is required for trap formation in the nematode-trapping fungus Duddingtonia flagrans.</title>
        <authorList>
            <person name="Youssar L."/>
            <person name="Wernet V."/>
            <person name="Hensel N."/>
            <person name="Hildebrandt H.-G."/>
            <person name="Fischer R."/>
        </authorList>
    </citation>
    <scope>NUCLEOTIDE SEQUENCE [LARGE SCALE GENOMIC DNA]</scope>
    <source>
        <strain evidence="1 2">CBS H-5679</strain>
    </source>
</reference>
<dbReference type="VEuPathDB" id="FungiDB:DFL_006934"/>
<gene>
    <name evidence="1" type="ORF">DFL_006934</name>
</gene>
<dbReference type="RefSeq" id="XP_067488054.1">
    <property type="nucleotide sequence ID" value="XM_067636437.1"/>
</dbReference>
<name>A0A436ZUB0_ARTFL</name>
<dbReference type="Proteomes" id="UP000283090">
    <property type="component" value="Unassembled WGS sequence"/>
</dbReference>
<dbReference type="EMBL" id="SAEB01000009">
    <property type="protein sequence ID" value="RVD82510.1"/>
    <property type="molecule type" value="Genomic_DNA"/>
</dbReference>
<comment type="caution">
    <text evidence="1">The sequence shown here is derived from an EMBL/GenBank/DDBJ whole genome shotgun (WGS) entry which is preliminary data.</text>
</comment>